<evidence type="ECO:0000313" key="1">
    <source>
        <dbReference type="EMBL" id="PSM41758.1"/>
    </source>
</evidence>
<dbReference type="AlphaFoldDB" id="A0A2P8Q668"/>
<organism evidence="1 2">
    <name type="scientific">Streptomyces dioscori</name>
    <dbReference type="NCBI Taxonomy" id="2109333"/>
    <lineage>
        <taxon>Bacteria</taxon>
        <taxon>Bacillati</taxon>
        <taxon>Actinomycetota</taxon>
        <taxon>Actinomycetes</taxon>
        <taxon>Kitasatosporales</taxon>
        <taxon>Streptomycetaceae</taxon>
        <taxon>Streptomyces</taxon>
        <taxon>Streptomyces aurantiacus group</taxon>
    </lineage>
</organism>
<keyword evidence="2" id="KW-1185">Reference proteome</keyword>
<comment type="caution">
    <text evidence="1">The sequence shown here is derived from an EMBL/GenBank/DDBJ whole genome shotgun (WGS) entry which is preliminary data.</text>
</comment>
<dbReference type="Proteomes" id="UP000240429">
    <property type="component" value="Unassembled WGS sequence"/>
</dbReference>
<reference evidence="1 2" key="1">
    <citation type="submission" date="2018-03" db="EMBL/GenBank/DDBJ databases">
        <title>Streptomyces dioscori sp. nov., a novel endophytic actinobacterium isolated from bulbil of Dioscorea bulbifera L.</title>
        <authorList>
            <person name="Zhikuan W."/>
        </authorList>
    </citation>
    <scope>NUCLEOTIDE SEQUENCE [LARGE SCALE GENOMIC DNA]</scope>
    <source>
        <strain evidence="1 2">A217</strain>
    </source>
</reference>
<accession>A0A2P8Q668</accession>
<gene>
    <name evidence="1" type="ORF">C6Y14_18600</name>
</gene>
<name>A0A2P8Q668_9ACTN</name>
<evidence type="ECO:0000313" key="2">
    <source>
        <dbReference type="Proteomes" id="UP000240429"/>
    </source>
</evidence>
<dbReference type="EMBL" id="PYBJ01000011">
    <property type="protein sequence ID" value="PSM41758.1"/>
    <property type="molecule type" value="Genomic_DNA"/>
</dbReference>
<sequence length="72" mass="7710">MTGAWRPKPPPAADLTGWQYLGWRCCWCAGLLGQGARSAGRAEGHSGAHDLSVEVYECDPHCSKRPTETGPA</sequence>
<protein>
    <submittedName>
        <fullName evidence="1">Uncharacterized protein</fullName>
    </submittedName>
</protein>
<proteinExistence type="predicted"/>